<organism evidence="1 2">
    <name type="scientific">Oceanospirillum sediminis</name>
    <dbReference type="NCBI Taxonomy" id="2760088"/>
    <lineage>
        <taxon>Bacteria</taxon>
        <taxon>Pseudomonadati</taxon>
        <taxon>Pseudomonadota</taxon>
        <taxon>Gammaproteobacteria</taxon>
        <taxon>Oceanospirillales</taxon>
        <taxon>Oceanospirillaceae</taxon>
        <taxon>Oceanospirillum</taxon>
    </lineage>
</organism>
<evidence type="ECO:0000313" key="1">
    <source>
        <dbReference type="EMBL" id="MBB1489397.1"/>
    </source>
</evidence>
<gene>
    <name evidence="1" type="ORF">H4O21_22560</name>
</gene>
<protein>
    <submittedName>
        <fullName evidence="1">Uncharacterized protein</fullName>
    </submittedName>
</protein>
<accession>A0A839IYE5</accession>
<keyword evidence="2" id="KW-1185">Reference proteome</keyword>
<name>A0A839IYE5_9GAMM</name>
<dbReference type="AlphaFoldDB" id="A0A839IYE5"/>
<sequence length="196" mass="22327">MALKESEVYKALLSSYGSEVKSISELSYDSSNQRSFIDSYVLGLDFDSIANCNGRASNERSPDSLFYNDGVLYFVEFKSGVNAKKEDIRLKIHEACATLFFFCKENIESFEKDDFFRLNIKYGVVFRDKSKGRKAMYNALSRSVAKYSLNNLEGYIISEAATVSKGQYILKMLRDATGWKVPYIELHSGTNIKFFC</sequence>
<dbReference type="RefSeq" id="WP_182811555.1">
    <property type="nucleotide sequence ID" value="NZ_JACJFM010000052.1"/>
</dbReference>
<reference evidence="1 2" key="1">
    <citation type="submission" date="2020-08" db="EMBL/GenBank/DDBJ databases">
        <title>Oceanospirillum sp. nov. isolated from marine sediment.</title>
        <authorList>
            <person name="Ji X."/>
        </authorList>
    </citation>
    <scope>NUCLEOTIDE SEQUENCE [LARGE SCALE GENOMIC DNA]</scope>
    <source>
        <strain evidence="1 2">D5</strain>
    </source>
</reference>
<proteinExistence type="predicted"/>
<evidence type="ECO:0000313" key="2">
    <source>
        <dbReference type="Proteomes" id="UP000565262"/>
    </source>
</evidence>
<comment type="caution">
    <text evidence="1">The sequence shown here is derived from an EMBL/GenBank/DDBJ whole genome shotgun (WGS) entry which is preliminary data.</text>
</comment>
<dbReference type="EMBL" id="JACJFM010000052">
    <property type="protein sequence ID" value="MBB1489397.1"/>
    <property type="molecule type" value="Genomic_DNA"/>
</dbReference>
<dbReference type="Proteomes" id="UP000565262">
    <property type="component" value="Unassembled WGS sequence"/>
</dbReference>